<proteinExistence type="predicted"/>
<dbReference type="AlphaFoldDB" id="A0A401GHC8"/>
<dbReference type="EMBL" id="BFAD01000003">
    <property type="protein sequence ID" value="GBE81568.1"/>
    <property type="molecule type" value="Genomic_DNA"/>
</dbReference>
<feature type="transmembrane region" description="Helical" evidence="1">
    <location>
        <begin position="99"/>
        <end position="120"/>
    </location>
</feature>
<accession>A0A401GHC8</accession>
<organism evidence="2 3">
    <name type="scientific">Sparassis crispa</name>
    <dbReference type="NCBI Taxonomy" id="139825"/>
    <lineage>
        <taxon>Eukaryota</taxon>
        <taxon>Fungi</taxon>
        <taxon>Dikarya</taxon>
        <taxon>Basidiomycota</taxon>
        <taxon>Agaricomycotina</taxon>
        <taxon>Agaricomycetes</taxon>
        <taxon>Polyporales</taxon>
        <taxon>Sparassidaceae</taxon>
        <taxon>Sparassis</taxon>
    </lineage>
</organism>
<name>A0A401GHC8_9APHY</name>
<comment type="caution">
    <text evidence="2">The sequence shown here is derived from an EMBL/GenBank/DDBJ whole genome shotgun (WGS) entry which is preliminary data.</text>
</comment>
<keyword evidence="1" id="KW-1133">Transmembrane helix</keyword>
<dbReference type="RefSeq" id="XP_027612481.1">
    <property type="nucleotide sequence ID" value="XM_027756680.1"/>
</dbReference>
<dbReference type="InParanoid" id="A0A401GHC8"/>
<dbReference type="OrthoDB" id="2991206at2759"/>
<keyword evidence="1" id="KW-0812">Transmembrane</keyword>
<sequence>MPRRQAVQGPSQTFTFWGMVGVVMAALKLKEHMDDYRRVPSEEEGLGPLALHSPVLDANNIGASGDGFLDTEIPGARPKRSKRNCCVCCGMRCGLFWKAFGIVCLLFLGWQAIKLAIWAVTPKPTGLEGMPEFSTSLGCSNAPYIYNVTDTTFLVPVGLNNADHEIEILGKAVGTLTFVQGDSDATDVKYDITLRADQDGLFDSILLQHSTAYEIEHGISNSHTRLATTYESSACMRYDIKVSVPPTLKNLAVSTRTVTHIKFDTDSMFDFDKLSVSMRAMMETGHLLLPHTGVHAGMLLFDISRGWLVGDVAIVDKTTLSTSKGDAVMNVHVHPVPSTADRPATAELQTTTGTGRTDVFFVSSAGHVHRPISSTHSSLRGGEMYLTYKEAEFKGEVDLSAKSYSASGLQGSMMRHGGMGGELPWVGDKNGGDKIVAQSPNGWIGLYF</sequence>
<keyword evidence="1" id="KW-0472">Membrane</keyword>
<protein>
    <submittedName>
        <fullName evidence="2">Uncharacterized protein</fullName>
    </submittedName>
</protein>
<keyword evidence="3" id="KW-1185">Reference proteome</keyword>
<gene>
    <name evidence="2" type="ORF">SCP_0312970</name>
</gene>
<evidence type="ECO:0000313" key="2">
    <source>
        <dbReference type="EMBL" id="GBE81568.1"/>
    </source>
</evidence>
<evidence type="ECO:0000313" key="3">
    <source>
        <dbReference type="Proteomes" id="UP000287166"/>
    </source>
</evidence>
<evidence type="ECO:0000256" key="1">
    <source>
        <dbReference type="SAM" id="Phobius"/>
    </source>
</evidence>
<dbReference type="Proteomes" id="UP000287166">
    <property type="component" value="Unassembled WGS sequence"/>
</dbReference>
<dbReference type="GeneID" id="38778485"/>
<reference evidence="2 3" key="1">
    <citation type="journal article" date="2018" name="Sci. Rep.">
        <title>Genome sequence of the cauliflower mushroom Sparassis crispa (Hanabiratake) and its association with beneficial usage.</title>
        <authorList>
            <person name="Kiyama R."/>
            <person name="Furutani Y."/>
            <person name="Kawaguchi K."/>
            <person name="Nakanishi T."/>
        </authorList>
    </citation>
    <scope>NUCLEOTIDE SEQUENCE [LARGE SCALE GENOMIC DNA]</scope>
</reference>